<dbReference type="PROSITE" id="PS51257">
    <property type="entry name" value="PROKAR_LIPOPROTEIN"/>
    <property type="match status" value="1"/>
</dbReference>
<keyword evidence="3" id="KW-1185">Reference proteome</keyword>
<evidence type="ECO:0000313" key="3">
    <source>
        <dbReference type="Proteomes" id="UP000009881"/>
    </source>
</evidence>
<gene>
    <name evidence="2" type="ORF">C882_2853</name>
</gene>
<dbReference type="AlphaFoldDB" id="K9GJW4"/>
<evidence type="ECO:0000313" key="2">
    <source>
        <dbReference type="EMBL" id="EKV26275.1"/>
    </source>
</evidence>
<reference evidence="2 3" key="1">
    <citation type="journal article" date="2013" name="Genome Announc.">
        <title>Draft Genome Sequence of an Alphaproteobacterium, Caenispirillum salinarum AK4(T), Isolated from a Solar Saltern.</title>
        <authorList>
            <person name="Khatri I."/>
            <person name="Singh A."/>
            <person name="Korpole S."/>
            <person name="Pinnaka A.K."/>
            <person name="Subramanian S."/>
        </authorList>
    </citation>
    <scope>NUCLEOTIDE SEQUENCE [LARGE SCALE GENOMIC DNA]</scope>
    <source>
        <strain evidence="2 3">AK4</strain>
    </source>
</reference>
<feature type="signal peptide" evidence="1">
    <location>
        <begin position="1"/>
        <end position="18"/>
    </location>
</feature>
<dbReference type="RefSeq" id="WP_009542844.1">
    <property type="nucleotide sequence ID" value="NZ_ANHY01000033.1"/>
</dbReference>
<name>K9GJW4_9PROT</name>
<keyword evidence="1" id="KW-0732">Signal</keyword>
<evidence type="ECO:0000256" key="1">
    <source>
        <dbReference type="SAM" id="SignalP"/>
    </source>
</evidence>
<dbReference type="Proteomes" id="UP000009881">
    <property type="component" value="Unassembled WGS sequence"/>
</dbReference>
<dbReference type="EMBL" id="ANHY01000033">
    <property type="protein sequence ID" value="EKV26275.1"/>
    <property type="molecule type" value="Genomic_DNA"/>
</dbReference>
<protein>
    <submittedName>
        <fullName evidence="2">Uncharacterized protein</fullName>
    </submittedName>
</protein>
<comment type="caution">
    <text evidence="2">The sequence shown here is derived from an EMBL/GenBank/DDBJ whole genome shotgun (WGS) entry which is preliminary data.</text>
</comment>
<organism evidence="2 3">
    <name type="scientific">Caenispirillum salinarum AK4</name>
    <dbReference type="NCBI Taxonomy" id="1238182"/>
    <lineage>
        <taxon>Bacteria</taxon>
        <taxon>Pseudomonadati</taxon>
        <taxon>Pseudomonadota</taxon>
        <taxon>Alphaproteobacteria</taxon>
        <taxon>Rhodospirillales</taxon>
        <taxon>Novispirillaceae</taxon>
        <taxon>Caenispirillum</taxon>
    </lineage>
</organism>
<proteinExistence type="predicted"/>
<accession>K9GJW4</accession>
<feature type="chain" id="PRO_5003931164" evidence="1">
    <location>
        <begin position="19"/>
        <end position="83"/>
    </location>
</feature>
<sequence length="83" mass="7874">MRKLMIAAVLSTSAVALSACSGMNETQESTAAGAGLGAAVGGIAGGGATEALLGGAAGAGAGYLYEQAQDDEGEYDEGGGLFD</sequence>